<proteinExistence type="predicted"/>
<organism evidence="1">
    <name type="scientific">Leptolyngbya boryana CZ1</name>
    <dbReference type="NCBI Taxonomy" id="3060204"/>
    <lineage>
        <taxon>Bacteria</taxon>
        <taxon>Bacillati</taxon>
        <taxon>Cyanobacteriota</taxon>
        <taxon>Cyanophyceae</taxon>
        <taxon>Leptolyngbyales</taxon>
        <taxon>Leptolyngbyaceae</taxon>
        <taxon>Leptolyngbya group</taxon>
        <taxon>Leptolyngbya</taxon>
    </lineage>
</organism>
<gene>
    <name evidence="1" type="ORF">Q2T42_12815</name>
</gene>
<dbReference type="CDD" id="cd22366">
    <property type="entry name" value="XisH-like"/>
    <property type="match status" value="1"/>
</dbReference>
<evidence type="ECO:0000313" key="1">
    <source>
        <dbReference type="EMBL" id="WNZ48709.1"/>
    </source>
</evidence>
<accession>A0AA96X2J6</accession>
<dbReference type="InterPro" id="IPR014919">
    <property type="entry name" value="XisH"/>
</dbReference>
<name>A0AA96X2J6_LEPBY</name>
<dbReference type="InterPro" id="IPR011335">
    <property type="entry name" value="Restrct_endonuc-II-like"/>
</dbReference>
<sequence length="138" mass="16003">MSNRDLFHFAVKRALQKQGWSITDDPLILEIEEILVKIDLAAERLIGAERDGEKIAVEIKSFAGDSAISEFHTALGQCLDYQIMLEENEPDRNLYLAVPADTYQTFFQTRFAQIVLERYPLNLLIYEPVLEEILEWRN</sequence>
<dbReference type="EMBL" id="CP130144">
    <property type="protein sequence ID" value="WNZ48709.1"/>
    <property type="molecule type" value="Genomic_DNA"/>
</dbReference>
<dbReference type="SUPFAM" id="SSF52980">
    <property type="entry name" value="Restriction endonuclease-like"/>
    <property type="match status" value="1"/>
</dbReference>
<reference evidence="1" key="1">
    <citation type="journal article" date="2023" name="Plants (Basel)">
        <title>Genomic Analysis of Leptolyngbya boryana CZ1 Reveals Efficient Carbon Fixation Modules.</title>
        <authorList>
            <person name="Bai X."/>
            <person name="Wang H."/>
            <person name="Cheng W."/>
            <person name="Wang J."/>
            <person name="Ma M."/>
            <person name="Hu H."/>
            <person name="Song Z."/>
            <person name="Ma H."/>
            <person name="Fan Y."/>
            <person name="Du C."/>
            <person name="Xu J."/>
        </authorList>
    </citation>
    <scope>NUCLEOTIDE SEQUENCE</scope>
    <source>
        <strain evidence="1">CZ1</strain>
    </source>
</reference>
<dbReference type="GO" id="GO:0003676">
    <property type="term" value="F:nucleic acid binding"/>
    <property type="evidence" value="ECO:0007669"/>
    <property type="project" value="InterPro"/>
</dbReference>
<dbReference type="InterPro" id="IPR011856">
    <property type="entry name" value="tRNA_endonuc-like_dom_sf"/>
</dbReference>
<dbReference type="RefSeq" id="WP_316428877.1">
    <property type="nucleotide sequence ID" value="NZ_CP130144.1"/>
</dbReference>
<dbReference type="Gene3D" id="3.40.1350.10">
    <property type="match status" value="1"/>
</dbReference>
<dbReference type="AlphaFoldDB" id="A0AA96X2J6"/>
<protein>
    <submittedName>
        <fullName evidence="1">XisH family protein</fullName>
    </submittedName>
</protein>
<dbReference type="Pfam" id="PF08814">
    <property type="entry name" value="XisH"/>
    <property type="match status" value="1"/>
</dbReference>
<reference evidence="1" key="2">
    <citation type="submission" date="2023-07" db="EMBL/GenBank/DDBJ databases">
        <authorList>
            <person name="Bai X.-H."/>
            <person name="Wang H.-H."/>
            <person name="Wang J."/>
            <person name="Ma M.-Y."/>
            <person name="Hu H.-H."/>
            <person name="Song Z.-L."/>
            <person name="Ma H.-G."/>
            <person name="Fan Y."/>
            <person name="Du C.-Y."/>
            <person name="Xu J.-C."/>
        </authorList>
    </citation>
    <scope>NUCLEOTIDE SEQUENCE</scope>
    <source>
        <strain evidence="1">CZ1</strain>
    </source>
</reference>